<evidence type="ECO:0000256" key="1">
    <source>
        <dbReference type="SAM" id="MobiDB-lite"/>
    </source>
</evidence>
<evidence type="ECO:0000313" key="2">
    <source>
        <dbReference type="EMBL" id="MDX8480001.1"/>
    </source>
</evidence>
<keyword evidence="3" id="KW-1185">Reference proteome</keyword>
<comment type="caution">
    <text evidence="2">The sequence shown here is derived from an EMBL/GenBank/DDBJ whole genome shotgun (WGS) entry which is preliminary data.</text>
</comment>
<dbReference type="EMBL" id="JAVIIW010000017">
    <property type="protein sequence ID" value="MDX8480001.1"/>
    <property type="molecule type" value="Genomic_DNA"/>
</dbReference>
<dbReference type="Proteomes" id="UP001287059">
    <property type="component" value="Unassembled WGS sequence"/>
</dbReference>
<proteinExistence type="predicted"/>
<sequence length="187" mass="17886">MRMLYFGAIPDGKALPAFPGIALGAIGIGLLATTGLAQASSIVVLGAATSTPSVVRLAAVGQISAASTPSIVALGDPVPAVTDEKVAAIPEKSRHAQTPMIIRGGVVGGAFATPAATASAKTTAPATPATGTAPATAIPANGTTAAAPNGETKAADNKAAANASGGHAQPQAKPKTPATLPPVGKAM</sequence>
<organism evidence="2 3">
    <name type="scientific">Mesorhizobium album</name>
    <dbReference type="NCBI Taxonomy" id="3072314"/>
    <lineage>
        <taxon>Bacteria</taxon>
        <taxon>Pseudomonadati</taxon>
        <taxon>Pseudomonadota</taxon>
        <taxon>Alphaproteobacteria</taxon>
        <taxon>Hyphomicrobiales</taxon>
        <taxon>Phyllobacteriaceae</taxon>
        <taxon>Mesorhizobium</taxon>
    </lineage>
</organism>
<reference evidence="2 3" key="1">
    <citation type="submission" date="2023-08" db="EMBL/GenBank/DDBJ databases">
        <title>Implementing the SeqCode for naming new Mesorhizobium species isolated from Vachellia karroo root nodules.</title>
        <authorList>
            <person name="Van Lill M."/>
        </authorList>
    </citation>
    <scope>NUCLEOTIDE SEQUENCE [LARGE SCALE GENOMIC DNA]</scope>
    <source>
        <strain evidence="2 3">VK24D</strain>
    </source>
</reference>
<dbReference type="RefSeq" id="WP_320288307.1">
    <property type="nucleotide sequence ID" value="NZ_JAVIIW010000017.1"/>
</dbReference>
<gene>
    <name evidence="2" type="ORF">RFN28_16135</name>
</gene>
<feature type="compositionally biased region" description="Low complexity" evidence="1">
    <location>
        <begin position="122"/>
        <end position="148"/>
    </location>
</feature>
<name>A0ABU4XZ79_9HYPH</name>
<protein>
    <submittedName>
        <fullName evidence="2">Uncharacterized protein</fullName>
    </submittedName>
</protein>
<accession>A0ABU4XZ79</accession>
<evidence type="ECO:0000313" key="3">
    <source>
        <dbReference type="Proteomes" id="UP001287059"/>
    </source>
</evidence>
<feature type="region of interest" description="Disordered" evidence="1">
    <location>
        <begin position="122"/>
        <end position="187"/>
    </location>
</feature>